<sequence length="307" mass="34439">MCLAAAAAAVAAKGICNTPDCVIAAAMMAKKMNLSANPCEDFSEYACGRFIEETVLPEGRTRVGTFSVLSDENKLIMKDIIVEDIKDTKPLYLTNMKKLYRSCTNEAQIEKIGLKPYLEDDRTFVDDWPTLNPSWTDDSFNLNEVIARYESVYIEPIFSYYASTDMMNSNQKVLYLSEGNLGLSMEYFGKPRNDSVIMAYEKYLAETAIALDANRTIAEQDARDVVDLEIALSKIMVPREERRDSRKQYNLVQLGNLSSLYPELNISGAIREAFATANLTLPDDERVINRFPTYIGNISSVVQGISN</sequence>
<protein>
    <recommendedName>
        <fullName evidence="1">Peptidase M13 N-terminal domain-containing protein</fullName>
    </recommendedName>
</protein>
<accession>A0A8S3YDX8</accession>
<dbReference type="PANTHER" id="PTHR11733:SF241">
    <property type="entry name" value="GH26575P-RELATED"/>
    <property type="match status" value="1"/>
</dbReference>
<dbReference type="Pfam" id="PF05649">
    <property type="entry name" value="Peptidase_M13_N"/>
    <property type="match status" value="1"/>
</dbReference>
<dbReference type="EMBL" id="CAJHNH020000017">
    <property type="protein sequence ID" value="CAG5114628.1"/>
    <property type="molecule type" value="Genomic_DNA"/>
</dbReference>
<dbReference type="GO" id="GO:0016485">
    <property type="term" value="P:protein processing"/>
    <property type="evidence" value="ECO:0007669"/>
    <property type="project" value="TreeGrafter"/>
</dbReference>
<dbReference type="GO" id="GO:0005886">
    <property type="term" value="C:plasma membrane"/>
    <property type="evidence" value="ECO:0007669"/>
    <property type="project" value="TreeGrafter"/>
</dbReference>
<dbReference type="Proteomes" id="UP000678393">
    <property type="component" value="Unassembled WGS sequence"/>
</dbReference>
<dbReference type="InterPro" id="IPR008753">
    <property type="entry name" value="Peptidase_M13_N"/>
</dbReference>
<dbReference type="InterPro" id="IPR000718">
    <property type="entry name" value="Peptidase_M13"/>
</dbReference>
<dbReference type="InterPro" id="IPR042089">
    <property type="entry name" value="Peptidase_M13_dom_2"/>
</dbReference>
<dbReference type="SUPFAM" id="SSF55486">
    <property type="entry name" value="Metalloproteases ('zincins'), catalytic domain"/>
    <property type="match status" value="1"/>
</dbReference>
<evidence type="ECO:0000259" key="1">
    <source>
        <dbReference type="Pfam" id="PF05649"/>
    </source>
</evidence>
<comment type="caution">
    <text evidence="2">The sequence shown here is derived from an EMBL/GenBank/DDBJ whole genome shotgun (WGS) entry which is preliminary data.</text>
</comment>
<dbReference type="OrthoDB" id="6160024at2759"/>
<feature type="non-terminal residue" evidence="2">
    <location>
        <position position="307"/>
    </location>
</feature>
<dbReference type="PROSITE" id="PS51885">
    <property type="entry name" value="NEPRILYSIN"/>
    <property type="match status" value="1"/>
</dbReference>
<dbReference type="AlphaFoldDB" id="A0A8S3YDX8"/>
<dbReference type="GO" id="GO:0004222">
    <property type="term" value="F:metalloendopeptidase activity"/>
    <property type="evidence" value="ECO:0007669"/>
    <property type="project" value="InterPro"/>
</dbReference>
<keyword evidence="3" id="KW-1185">Reference proteome</keyword>
<dbReference type="PANTHER" id="PTHR11733">
    <property type="entry name" value="ZINC METALLOPROTEASE FAMILY M13 NEPRILYSIN-RELATED"/>
    <property type="match status" value="1"/>
</dbReference>
<gene>
    <name evidence="2" type="ORF">CUNI_LOCUS186</name>
</gene>
<proteinExistence type="predicted"/>
<evidence type="ECO:0000313" key="3">
    <source>
        <dbReference type="Proteomes" id="UP000678393"/>
    </source>
</evidence>
<name>A0A8S3YDX8_9EUPU</name>
<feature type="domain" description="Peptidase M13 N-terminal" evidence="1">
    <location>
        <begin position="38"/>
        <end position="303"/>
    </location>
</feature>
<dbReference type="Gene3D" id="1.10.1380.10">
    <property type="entry name" value="Neutral endopeptidase , domain2"/>
    <property type="match status" value="1"/>
</dbReference>
<organism evidence="2 3">
    <name type="scientific">Candidula unifasciata</name>
    <dbReference type="NCBI Taxonomy" id="100452"/>
    <lineage>
        <taxon>Eukaryota</taxon>
        <taxon>Metazoa</taxon>
        <taxon>Spiralia</taxon>
        <taxon>Lophotrochozoa</taxon>
        <taxon>Mollusca</taxon>
        <taxon>Gastropoda</taxon>
        <taxon>Heterobranchia</taxon>
        <taxon>Euthyneura</taxon>
        <taxon>Panpulmonata</taxon>
        <taxon>Eupulmonata</taxon>
        <taxon>Stylommatophora</taxon>
        <taxon>Helicina</taxon>
        <taxon>Helicoidea</taxon>
        <taxon>Geomitridae</taxon>
        <taxon>Candidula</taxon>
    </lineage>
</organism>
<evidence type="ECO:0000313" key="2">
    <source>
        <dbReference type="EMBL" id="CAG5114628.1"/>
    </source>
</evidence>
<reference evidence="2" key="1">
    <citation type="submission" date="2021-04" db="EMBL/GenBank/DDBJ databases">
        <authorList>
            <consortium name="Molecular Ecology Group"/>
        </authorList>
    </citation>
    <scope>NUCLEOTIDE SEQUENCE</scope>
</reference>